<dbReference type="GO" id="GO:0071013">
    <property type="term" value="C:catalytic step 2 spliceosome"/>
    <property type="evidence" value="ECO:0007669"/>
    <property type="project" value="TreeGrafter"/>
</dbReference>
<dbReference type="GO" id="GO:0005682">
    <property type="term" value="C:U5 snRNP"/>
    <property type="evidence" value="ECO:0007669"/>
    <property type="project" value="TreeGrafter"/>
</dbReference>
<comment type="caution">
    <text evidence="4">The sequence shown here is derived from an EMBL/GenBank/DDBJ whole genome shotgun (WGS) entry which is preliminary data.</text>
</comment>
<feature type="domain" description="PRO8NT" evidence="2">
    <location>
        <begin position="1"/>
        <end position="46"/>
    </location>
</feature>
<dbReference type="GO" id="GO:0097157">
    <property type="term" value="F:pre-mRNA intronic binding"/>
    <property type="evidence" value="ECO:0007669"/>
    <property type="project" value="TreeGrafter"/>
</dbReference>
<keyword evidence="5" id="KW-1185">Reference proteome</keyword>
<feature type="domain" description="PROCN" evidence="3">
    <location>
        <begin position="152"/>
        <end position="244"/>
    </location>
</feature>
<organism evidence="4 5">
    <name type="scientific">Puccinia striiformis</name>
    <dbReference type="NCBI Taxonomy" id="27350"/>
    <lineage>
        <taxon>Eukaryota</taxon>
        <taxon>Fungi</taxon>
        <taxon>Dikarya</taxon>
        <taxon>Basidiomycota</taxon>
        <taxon>Pucciniomycotina</taxon>
        <taxon>Pucciniomycetes</taxon>
        <taxon>Pucciniales</taxon>
        <taxon>Pucciniaceae</taxon>
        <taxon>Puccinia</taxon>
    </lineage>
</organism>
<dbReference type="VEuPathDB" id="FungiDB:PSTT_05296"/>
<evidence type="ECO:0000313" key="4">
    <source>
        <dbReference type="EMBL" id="POW11326.1"/>
    </source>
</evidence>
<dbReference type="Pfam" id="PF08083">
    <property type="entry name" value="PROCN"/>
    <property type="match status" value="1"/>
</dbReference>
<accession>A0A2S4VP61</accession>
<evidence type="ECO:0000313" key="5">
    <source>
        <dbReference type="Proteomes" id="UP000239156"/>
    </source>
</evidence>
<evidence type="ECO:0008006" key="6">
    <source>
        <dbReference type="Google" id="ProtNLM"/>
    </source>
</evidence>
<dbReference type="PANTHER" id="PTHR11140:SF0">
    <property type="entry name" value="PRE-MRNA-PROCESSING-SPLICING FACTOR 8"/>
    <property type="match status" value="1"/>
</dbReference>
<dbReference type="InterPro" id="IPR012592">
    <property type="entry name" value="PROCN"/>
</dbReference>
<dbReference type="PANTHER" id="PTHR11140">
    <property type="entry name" value="PRE-MRNA SPLICING FACTOR PRP8"/>
    <property type="match status" value="1"/>
</dbReference>
<sequence length="258" mass="30016">MRFTPFDDEESPLDYGANILDTEPTEAIQTDLDEEEDAPDLDWFYDHKPLTKKYKATNTSMVRAINNNFYLFEPKAFFTAKAMNMAIPGGARFEPLHRDAESYDDDWNELNGINKVTFVSRSVPFGDRYVVGTLSIQSSQWTNNQDSGCSTCQELLKDYVLNELHKRKPKPQSKKDLFRQLKNTKFFKTTRLHWAEVGLQFCRQGYNMLNLLIHGKNLNYLHLDCDMNLKPVKTLTTKEQKKSHDSEMHSIHADKFKD</sequence>
<dbReference type="GO" id="GO:0030619">
    <property type="term" value="F:U1 snRNA binding"/>
    <property type="evidence" value="ECO:0007669"/>
    <property type="project" value="TreeGrafter"/>
</dbReference>
<dbReference type="GO" id="GO:0000244">
    <property type="term" value="P:spliceosomal tri-snRNP complex assembly"/>
    <property type="evidence" value="ECO:0007669"/>
    <property type="project" value="TreeGrafter"/>
</dbReference>
<evidence type="ECO:0000259" key="3">
    <source>
        <dbReference type="Pfam" id="PF08083"/>
    </source>
</evidence>
<protein>
    <recommendedName>
        <fullName evidence="6">PROCN domain-containing protein</fullName>
    </recommendedName>
</protein>
<dbReference type="Proteomes" id="UP000239156">
    <property type="component" value="Unassembled WGS sequence"/>
</dbReference>
<dbReference type="GO" id="GO:0017070">
    <property type="term" value="F:U6 snRNA binding"/>
    <property type="evidence" value="ECO:0007669"/>
    <property type="project" value="TreeGrafter"/>
</dbReference>
<dbReference type="AlphaFoldDB" id="A0A2S4VP61"/>
<feature type="region of interest" description="Disordered" evidence="1">
    <location>
        <begin position="238"/>
        <end position="258"/>
    </location>
</feature>
<reference evidence="4" key="1">
    <citation type="submission" date="2017-12" db="EMBL/GenBank/DDBJ databases">
        <title>Gene loss provides genomic basis for host adaptation in cereal stripe rust fungi.</title>
        <authorList>
            <person name="Xia C."/>
        </authorList>
    </citation>
    <scope>NUCLEOTIDE SEQUENCE [LARGE SCALE GENOMIC DNA]</scope>
    <source>
        <strain evidence="4">93-210</strain>
    </source>
</reference>
<proteinExistence type="predicted"/>
<dbReference type="GO" id="GO:0030620">
    <property type="term" value="F:U2 snRNA binding"/>
    <property type="evidence" value="ECO:0007669"/>
    <property type="project" value="TreeGrafter"/>
</dbReference>
<gene>
    <name evidence="4" type="ORF">PSTT_05296</name>
</gene>
<dbReference type="EMBL" id="PKSL01000039">
    <property type="protein sequence ID" value="POW11326.1"/>
    <property type="molecule type" value="Genomic_DNA"/>
</dbReference>
<dbReference type="VEuPathDB" id="FungiDB:PSHT_11668"/>
<name>A0A2S4VP61_9BASI</name>
<dbReference type="Pfam" id="PF08082">
    <property type="entry name" value="PRO8NT"/>
    <property type="match status" value="1"/>
</dbReference>
<evidence type="ECO:0000259" key="2">
    <source>
        <dbReference type="Pfam" id="PF08082"/>
    </source>
</evidence>
<dbReference type="InterPro" id="IPR012591">
    <property type="entry name" value="PRO8NT"/>
</dbReference>
<dbReference type="GO" id="GO:0030623">
    <property type="term" value="F:U5 snRNA binding"/>
    <property type="evidence" value="ECO:0007669"/>
    <property type="project" value="TreeGrafter"/>
</dbReference>
<dbReference type="InterPro" id="IPR027652">
    <property type="entry name" value="PRP8"/>
</dbReference>
<evidence type="ECO:0000256" key="1">
    <source>
        <dbReference type="SAM" id="MobiDB-lite"/>
    </source>
</evidence>